<feature type="compositionally biased region" description="Low complexity" evidence="1">
    <location>
        <begin position="1203"/>
        <end position="1217"/>
    </location>
</feature>
<keyword evidence="3" id="KW-1185">Reference proteome</keyword>
<dbReference type="Pfam" id="PF14750">
    <property type="entry name" value="INTS2"/>
    <property type="match status" value="1"/>
</dbReference>
<comment type="caution">
    <text evidence="2">The sequence shown here is derived from an EMBL/GenBank/DDBJ whole genome shotgun (WGS) entry which is preliminary data.</text>
</comment>
<accession>A0A9W7Y4R5</accession>
<feature type="compositionally biased region" description="Low complexity" evidence="1">
    <location>
        <begin position="1290"/>
        <end position="1300"/>
    </location>
</feature>
<evidence type="ECO:0000313" key="3">
    <source>
        <dbReference type="Proteomes" id="UP001149813"/>
    </source>
</evidence>
<dbReference type="PANTHER" id="PTHR28608:SF1">
    <property type="entry name" value="INTEGRATOR COMPLEX SUBUNIT 2"/>
    <property type="match status" value="1"/>
</dbReference>
<feature type="compositionally biased region" description="Pro residues" evidence="1">
    <location>
        <begin position="1187"/>
        <end position="1202"/>
    </location>
</feature>
<dbReference type="GO" id="GO:0034472">
    <property type="term" value="P:snRNA 3'-end processing"/>
    <property type="evidence" value="ECO:0007669"/>
    <property type="project" value="TreeGrafter"/>
</dbReference>
<feature type="region of interest" description="Disordered" evidence="1">
    <location>
        <begin position="1169"/>
        <end position="1356"/>
    </location>
</feature>
<proteinExistence type="predicted"/>
<feature type="compositionally biased region" description="Polar residues" evidence="1">
    <location>
        <begin position="1241"/>
        <end position="1264"/>
    </location>
</feature>
<protein>
    <submittedName>
        <fullName evidence="2">Uncharacterized protein</fullName>
    </submittedName>
</protein>
<sequence length="1356" mass="148600">MADGSNHTTLFSESLVSPASQIEASSLIPPSLKDPSTAYGALLSGQKSVQSDDKKEVFGSIHPDTTDGTTGFDDSCPVSSPDDYAAVVREAHGYWRARLKQPTGILEQAATDIRDFMAGTERRRLRLVLTQIHDLVDRTPKVYDLLGRKRILKESPVSLTRIDRSLNSTWSELKLRCSLLILDKETCHSIVHKSPLAGHDGSSDKLEHVQSLVQTAIKDIIDRCTLLWDMFETSIRGLVLISSGAATINHMWHSATQNGGGSEIQHALINVLLGSYSVMPDLYKVAIKDVIEAISVAGNPADTRILRAGLQRHRVLPSVLFRSLAYSMGIDASAASPEFSEARMFLDELFHPGAGAWIGQATSSTRRPKYVQTGAEMRDMLLLQFKTMTMSARRQNVLSYTRAVSGLIGYLRLDVSDADLEFFQSSAEVSQSRHTVEACAALYLVLVGFGAQLFTEQILCQVSDMAALAPAQLLDYLFAHLITNHVKEVEAFVSRALAMDFTYPRDRLFYLKDTDSGVDVREWITHLVRLVDADTANECGELVKAYVSAIFESAVITPIPEVILWTEFSPKAIRDPSGRHAPPSQVLLMLYLLYYCEGLAEQPKQATSTFPFASRRPTVQQLAVTTNGSQARLGQFGAFSAAPASQTGGFGLPMFGRSDSPSMSLTTGTVRRGEYSDQLLDSVPVSWILQCVGHDLQYRHLWPELLSMATAQYPDQLDVVSELQREMATAASANSYRLDLHMASLLHGHIQPNSSHSVGLPAAPAGFEIMVKLANSLVERIRCAYVGEGALDTRRLRFIIEEYLQLPISVRIETCGSLSWSLCQAAIASVADDELTACVRQVWLSLHALSPHVVSTATINAWRSGMEAAKPKLTAQDVWLDPLVVFRSDVRIFQSANLVDILLTVLGESLVLSRSTMRRIFTLRQTDSGSLKRSHMTAIIQLQESSALQMLIETVKYVSDEKVRWLVYEFIHARFLEQRTIQKLVHFQSYDTEAIYDMVDHVPSMHACSEFIPELLMQSAPRLQLFAIKLAAAITKKYPIQANEGMAKEVILPHIQTTLVQIAGTAVENQLTISNAMLSAVVDIDSSFPLIHKECNRLATAVRDAAIEKARGIPQSQQKQQLPNFAKWIGCCEHVLAIINSAETNERPEFISIENTETTDIIGKLEEKVRGDASGSRPPLLASGGGPPVPPGALRPPVPPLHPGQQQQQQQQAPGSQKRSHSMISNDRGPRAAPQRDVGGQPSTDTSRNRNGIASGVSAQQYGLQISPDAMAQQGNSSASDGNVGGVILPNGNPPVAANNPRKRNNRSRTNNTHQPRETSAGPGVGGVEGRPLPGLGNPARRGRNSSTERPRITDH</sequence>
<evidence type="ECO:0000256" key="1">
    <source>
        <dbReference type="SAM" id="MobiDB-lite"/>
    </source>
</evidence>
<dbReference type="InterPro" id="IPR029321">
    <property type="entry name" value="INTS2"/>
</dbReference>
<gene>
    <name evidence="2" type="ORF">LPJ53_001098</name>
</gene>
<dbReference type="EMBL" id="JANBOJ010000024">
    <property type="protein sequence ID" value="KAJ1724670.1"/>
    <property type="molecule type" value="Genomic_DNA"/>
</dbReference>
<dbReference type="GO" id="GO:0032039">
    <property type="term" value="C:integrator complex"/>
    <property type="evidence" value="ECO:0007669"/>
    <property type="project" value="InterPro"/>
</dbReference>
<dbReference type="Proteomes" id="UP001149813">
    <property type="component" value="Unassembled WGS sequence"/>
</dbReference>
<name>A0A9W7Y4R5_9FUNG</name>
<organism evidence="2 3">
    <name type="scientific">Coemansia erecta</name>
    <dbReference type="NCBI Taxonomy" id="147472"/>
    <lineage>
        <taxon>Eukaryota</taxon>
        <taxon>Fungi</taxon>
        <taxon>Fungi incertae sedis</taxon>
        <taxon>Zoopagomycota</taxon>
        <taxon>Kickxellomycotina</taxon>
        <taxon>Kickxellomycetes</taxon>
        <taxon>Kickxellales</taxon>
        <taxon>Kickxellaceae</taxon>
        <taxon>Coemansia</taxon>
    </lineage>
</organism>
<evidence type="ECO:0000313" key="2">
    <source>
        <dbReference type="EMBL" id="KAJ1724670.1"/>
    </source>
</evidence>
<dbReference type="OrthoDB" id="3363059at2759"/>
<dbReference type="PANTHER" id="PTHR28608">
    <property type="entry name" value="INTEGRATOR COMPLEX SUBUNIT 2"/>
    <property type="match status" value="1"/>
</dbReference>
<reference evidence="2" key="1">
    <citation type="submission" date="2022-07" db="EMBL/GenBank/DDBJ databases">
        <title>Phylogenomic reconstructions and comparative analyses of Kickxellomycotina fungi.</title>
        <authorList>
            <person name="Reynolds N.K."/>
            <person name="Stajich J.E."/>
            <person name="Barry K."/>
            <person name="Grigoriev I.V."/>
            <person name="Crous P."/>
            <person name="Smith M.E."/>
        </authorList>
    </citation>
    <scope>NUCLEOTIDE SEQUENCE</scope>
    <source>
        <strain evidence="2">NBRC 32514</strain>
    </source>
</reference>
<feature type="compositionally biased region" description="Basic and acidic residues" evidence="1">
    <location>
        <begin position="1347"/>
        <end position="1356"/>
    </location>
</feature>
<feature type="region of interest" description="Disordered" evidence="1">
    <location>
        <begin position="53"/>
        <end position="77"/>
    </location>
</feature>